<dbReference type="PANTHER" id="PTHR41523:SF8">
    <property type="entry name" value="ETHYLENE RESPONSE SENSOR PROTEIN"/>
    <property type="match status" value="1"/>
</dbReference>
<dbReference type="SUPFAM" id="SSF55874">
    <property type="entry name" value="ATPase domain of HSP90 chaperone/DNA topoisomerase II/histidine kinase"/>
    <property type="match status" value="1"/>
</dbReference>
<dbReference type="GO" id="GO:0004673">
    <property type="term" value="F:protein histidine kinase activity"/>
    <property type="evidence" value="ECO:0007669"/>
    <property type="project" value="UniProtKB-EC"/>
</dbReference>
<evidence type="ECO:0000259" key="9">
    <source>
        <dbReference type="PROSITE" id="PS50109"/>
    </source>
</evidence>
<comment type="catalytic activity">
    <reaction evidence="1">
        <text>ATP + protein L-histidine = ADP + protein N-phospho-L-histidine.</text>
        <dbReference type="EC" id="2.7.13.3"/>
    </reaction>
</comment>
<evidence type="ECO:0000256" key="2">
    <source>
        <dbReference type="ARBA" id="ARBA00012438"/>
    </source>
</evidence>
<evidence type="ECO:0000256" key="4">
    <source>
        <dbReference type="ARBA" id="ARBA00022679"/>
    </source>
</evidence>
<proteinExistence type="predicted"/>
<dbReference type="AlphaFoldDB" id="A0A0F9LAY9"/>
<dbReference type="EC" id="2.7.13.3" evidence="2"/>
<evidence type="ECO:0000313" key="10">
    <source>
        <dbReference type="EMBL" id="KKM90563.1"/>
    </source>
</evidence>
<dbReference type="SMART" id="SM00387">
    <property type="entry name" value="HATPase_c"/>
    <property type="match status" value="1"/>
</dbReference>
<comment type="caution">
    <text evidence="10">The sequence shown here is derived from an EMBL/GenBank/DDBJ whole genome shotgun (WGS) entry which is preliminary data.</text>
</comment>
<feature type="transmembrane region" description="Helical" evidence="8">
    <location>
        <begin position="419"/>
        <end position="437"/>
    </location>
</feature>
<dbReference type="PANTHER" id="PTHR41523">
    <property type="entry name" value="TWO-COMPONENT SYSTEM SENSOR PROTEIN"/>
    <property type="match status" value="1"/>
</dbReference>
<dbReference type="Pfam" id="PF02518">
    <property type="entry name" value="HATPase_c"/>
    <property type="match status" value="1"/>
</dbReference>
<dbReference type="Gene3D" id="1.25.40.10">
    <property type="entry name" value="Tetratricopeptide repeat domain"/>
    <property type="match status" value="2"/>
</dbReference>
<dbReference type="SMART" id="SM00028">
    <property type="entry name" value="TPR"/>
    <property type="match status" value="5"/>
</dbReference>
<sequence length="653" mass="74381">MGSFSIKAVCLFCFSLLNCYQSIAQFIDLTSENPYKKVFVETDSFGISYLDQLEDAYPHVASDSVKFSMLDDLAYYYHTRNLRIAMNFTLKGLQLTAAKRNSLWEGRFQITQGAILLRMEQLDSAQTILHDAYNKVCENDLAFLNTQLGYVYERRGQLDVAADYALESLELGKKLGDNRAIAVAYSDLSNLFWKQSKFDTGLAYGLKSLHFFEEIGITDLDYDFTLYVVGNNYLALKDNQNAQVYYERAMVIGERYGFYNNLCDIYISLVDLYAFLGEFEKADEAGRKAVKYAELLENNFMVMRSWLSIGKLLNLQGKYTLAVENLLKCVHIATDNFGDEYYLSQAYHALGKAYAGNHEYEKAYQAFAEYDTLKNLIFTAEADQHISQLRTKFDVEDKEGTISLQEDLIQKQKARQTQIIVIAVLLFLLLLLAYKAISNNRKKNRLLQKQNEEKEFLLKEIHHRVKNNLEIVSSLLSLQSAQIDDSKVSNAMAESQHRVQSMGMIHQKLYMGKNLATVEMKDYFKNLADYILDAYGMEKRIAIEVIMDSYELDVDVAIPIGLIVNELLTNALKYAFPNEKKGTIQIRLANTMGKLQLDVIDDGIGMNTKNKVSDYGFGTQLITLLTKQLDGKIELNTQKGTAVSIQFQSKKAA</sequence>
<keyword evidence="8" id="KW-0812">Transmembrane</keyword>
<protein>
    <recommendedName>
        <fullName evidence="2">histidine kinase</fullName>
        <ecNumber evidence="2">2.7.13.3</ecNumber>
    </recommendedName>
</protein>
<feature type="domain" description="Histidine kinase" evidence="9">
    <location>
        <begin position="460"/>
        <end position="651"/>
    </location>
</feature>
<organism evidence="10">
    <name type="scientific">marine sediment metagenome</name>
    <dbReference type="NCBI Taxonomy" id="412755"/>
    <lineage>
        <taxon>unclassified sequences</taxon>
        <taxon>metagenomes</taxon>
        <taxon>ecological metagenomes</taxon>
    </lineage>
</organism>
<dbReference type="Gene3D" id="3.30.450.20">
    <property type="entry name" value="PAS domain"/>
    <property type="match status" value="1"/>
</dbReference>
<evidence type="ECO:0000256" key="7">
    <source>
        <dbReference type="ARBA" id="ARBA00022840"/>
    </source>
</evidence>
<dbReference type="InterPro" id="IPR011495">
    <property type="entry name" value="Sig_transdc_His_kin_sub2_dim/P"/>
</dbReference>
<accession>A0A0F9LAY9</accession>
<dbReference type="InterPro" id="IPR019734">
    <property type="entry name" value="TPR_rpt"/>
</dbReference>
<keyword evidence="3" id="KW-0597">Phosphoprotein</keyword>
<evidence type="ECO:0000256" key="3">
    <source>
        <dbReference type="ARBA" id="ARBA00022553"/>
    </source>
</evidence>
<keyword evidence="6" id="KW-0418">Kinase</keyword>
<dbReference type="InterPro" id="IPR036890">
    <property type="entry name" value="HATPase_C_sf"/>
</dbReference>
<dbReference type="InterPro" id="IPR011990">
    <property type="entry name" value="TPR-like_helical_dom_sf"/>
</dbReference>
<name>A0A0F9LAY9_9ZZZZ</name>
<dbReference type="PROSITE" id="PS50109">
    <property type="entry name" value="HIS_KIN"/>
    <property type="match status" value="1"/>
</dbReference>
<dbReference type="Gene3D" id="3.30.565.10">
    <property type="entry name" value="Histidine kinase-like ATPase, C-terminal domain"/>
    <property type="match status" value="1"/>
</dbReference>
<keyword evidence="7" id="KW-0067">ATP-binding</keyword>
<dbReference type="SUPFAM" id="SSF48452">
    <property type="entry name" value="TPR-like"/>
    <property type="match status" value="1"/>
</dbReference>
<gene>
    <name evidence="10" type="ORF">LCGC14_1237330</name>
</gene>
<dbReference type="EMBL" id="LAZR01006655">
    <property type="protein sequence ID" value="KKM90563.1"/>
    <property type="molecule type" value="Genomic_DNA"/>
</dbReference>
<evidence type="ECO:0000256" key="6">
    <source>
        <dbReference type="ARBA" id="ARBA00022777"/>
    </source>
</evidence>
<dbReference type="Pfam" id="PF13181">
    <property type="entry name" value="TPR_8"/>
    <property type="match status" value="1"/>
</dbReference>
<keyword evidence="8" id="KW-0472">Membrane</keyword>
<evidence type="ECO:0000256" key="8">
    <source>
        <dbReference type="SAM" id="Phobius"/>
    </source>
</evidence>
<dbReference type="InterPro" id="IPR003594">
    <property type="entry name" value="HATPase_dom"/>
</dbReference>
<keyword evidence="8" id="KW-1133">Transmembrane helix</keyword>
<reference evidence="10" key="1">
    <citation type="journal article" date="2015" name="Nature">
        <title>Complex archaea that bridge the gap between prokaryotes and eukaryotes.</title>
        <authorList>
            <person name="Spang A."/>
            <person name="Saw J.H."/>
            <person name="Jorgensen S.L."/>
            <person name="Zaremba-Niedzwiedzka K."/>
            <person name="Martijn J."/>
            <person name="Lind A.E."/>
            <person name="van Eijk R."/>
            <person name="Schleper C."/>
            <person name="Guy L."/>
            <person name="Ettema T.J."/>
        </authorList>
    </citation>
    <scope>NUCLEOTIDE SEQUENCE</scope>
</reference>
<keyword evidence="4" id="KW-0808">Transferase</keyword>
<dbReference type="GO" id="GO:0005524">
    <property type="term" value="F:ATP binding"/>
    <property type="evidence" value="ECO:0007669"/>
    <property type="project" value="UniProtKB-KW"/>
</dbReference>
<dbReference type="Pfam" id="PF07568">
    <property type="entry name" value="HisKA_2"/>
    <property type="match status" value="1"/>
</dbReference>
<keyword evidence="5" id="KW-0547">Nucleotide-binding</keyword>
<evidence type="ECO:0000256" key="1">
    <source>
        <dbReference type="ARBA" id="ARBA00000085"/>
    </source>
</evidence>
<dbReference type="InterPro" id="IPR005467">
    <property type="entry name" value="His_kinase_dom"/>
</dbReference>
<evidence type="ECO:0000256" key="5">
    <source>
        <dbReference type="ARBA" id="ARBA00022741"/>
    </source>
</evidence>